<dbReference type="GO" id="GO:0015086">
    <property type="term" value="F:cadmium ion transmembrane transporter activity"/>
    <property type="evidence" value="ECO:0007669"/>
    <property type="project" value="TreeGrafter"/>
</dbReference>
<dbReference type="Pfam" id="PF01566">
    <property type="entry name" value="Nramp"/>
    <property type="match status" value="1"/>
</dbReference>
<dbReference type="STRING" id="863227.GCA_000373005_03275"/>
<evidence type="ECO:0000256" key="7">
    <source>
        <dbReference type="SAM" id="Phobius"/>
    </source>
</evidence>
<feature type="transmembrane region" description="Helical" evidence="7">
    <location>
        <begin position="228"/>
        <end position="246"/>
    </location>
</feature>
<evidence type="ECO:0000256" key="4">
    <source>
        <dbReference type="ARBA" id="ARBA00022847"/>
    </source>
</evidence>
<feature type="transmembrane region" description="Helical" evidence="7">
    <location>
        <begin position="395"/>
        <end position="418"/>
    </location>
</feature>
<sequence>MHRIAHTPAVFDGWQGLTRMSRVAIPGRVNTHRSSKFMAALPSTYPRTSAHFRRMASCGSGLLVMLADCDAGNVVTAAQSGVQWGYRLLPMLLALIPPLYMVQELSMRLGVFTGSGHGELVRTKLGPRWARISALGLSIAALGSLVAEFTGVAGVGEMIGIPRFVSLPLALAALVGVAFAGSHRRINRIAIAIGAFDLAFFVVAWLGHPDLTQFGRAFADQPFSDPNFAYLVAALIGTTFNPWMIFYQQAAVADSRLSSSEYRAARIETASGAVLSQLLTAAVLIAGAGLASDGRHHVLRNIGEISAAFSGVLGVRVGRALFGAGVLGASMVAAIVSLIALAWGLAETAGRQRALETESRDAQWFYAVYIVAASLGAFLVWLTPDLLWLNVAAQALNALLLPLALGTLVVLGVSALPFELRLRGLYLCGFIAMCFGISFAAVAGAMFYFVG</sequence>
<protein>
    <submittedName>
        <fullName evidence="8">NRAMP family metal ion transporter</fullName>
    </submittedName>
</protein>
<dbReference type="GO" id="GO:0034755">
    <property type="term" value="P:iron ion transmembrane transport"/>
    <property type="evidence" value="ECO:0007669"/>
    <property type="project" value="TreeGrafter"/>
</dbReference>
<organism evidence="8 9">
    <name type="scientific">Trinickia symbiotica</name>
    <dbReference type="NCBI Taxonomy" id="863227"/>
    <lineage>
        <taxon>Bacteria</taxon>
        <taxon>Pseudomonadati</taxon>
        <taxon>Pseudomonadota</taxon>
        <taxon>Betaproteobacteria</taxon>
        <taxon>Burkholderiales</taxon>
        <taxon>Burkholderiaceae</taxon>
        <taxon>Trinickia</taxon>
    </lineage>
</organism>
<comment type="subcellular location">
    <subcellularLocation>
        <location evidence="1">Membrane</location>
        <topology evidence="1">Multi-pass membrane protein</topology>
    </subcellularLocation>
</comment>
<evidence type="ECO:0000313" key="9">
    <source>
        <dbReference type="Proteomes" id="UP000235777"/>
    </source>
</evidence>
<evidence type="ECO:0000256" key="6">
    <source>
        <dbReference type="ARBA" id="ARBA00023136"/>
    </source>
</evidence>
<feature type="transmembrane region" description="Helical" evidence="7">
    <location>
        <begin position="425"/>
        <end position="450"/>
    </location>
</feature>
<gene>
    <name evidence="8" type="ORF">C0Z20_26090</name>
</gene>
<feature type="transmembrane region" description="Helical" evidence="7">
    <location>
        <begin position="132"/>
        <end position="155"/>
    </location>
</feature>
<accession>A0A2N7WTH7</accession>
<evidence type="ECO:0000313" key="8">
    <source>
        <dbReference type="EMBL" id="PMS32642.1"/>
    </source>
</evidence>
<keyword evidence="9" id="KW-1185">Reference proteome</keyword>
<keyword evidence="6 7" id="KW-0472">Membrane</keyword>
<dbReference type="EMBL" id="PNYC01000021">
    <property type="protein sequence ID" value="PMS32642.1"/>
    <property type="molecule type" value="Genomic_DNA"/>
</dbReference>
<feature type="transmembrane region" description="Helical" evidence="7">
    <location>
        <begin position="189"/>
        <end position="208"/>
    </location>
</feature>
<keyword evidence="3 7" id="KW-0812">Transmembrane</keyword>
<dbReference type="Proteomes" id="UP000235777">
    <property type="component" value="Unassembled WGS sequence"/>
</dbReference>
<dbReference type="PANTHER" id="PTHR11706">
    <property type="entry name" value="SOLUTE CARRIER PROTEIN FAMILY 11 MEMBER"/>
    <property type="match status" value="1"/>
</dbReference>
<proteinExistence type="predicted"/>
<feature type="transmembrane region" description="Helical" evidence="7">
    <location>
        <begin position="320"/>
        <end position="343"/>
    </location>
</feature>
<evidence type="ECO:0000256" key="2">
    <source>
        <dbReference type="ARBA" id="ARBA00022448"/>
    </source>
</evidence>
<feature type="transmembrane region" description="Helical" evidence="7">
    <location>
        <begin position="267"/>
        <end position="291"/>
    </location>
</feature>
<dbReference type="AlphaFoldDB" id="A0A2N7WTH7"/>
<dbReference type="GO" id="GO:0015293">
    <property type="term" value="F:symporter activity"/>
    <property type="evidence" value="ECO:0007669"/>
    <property type="project" value="UniProtKB-KW"/>
</dbReference>
<dbReference type="GO" id="GO:0005886">
    <property type="term" value="C:plasma membrane"/>
    <property type="evidence" value="ECO:0007669"/>
    <property type="project" value="TreeGrafter"/>
</dbReference>
<evidence type="ECO:0000256" key="3">
    <source>
        <dbReference type="ARBA" id="ARBA00022692"/>
    </source>
</evidence>
<dbReference type="InterPro" id="IPR001046">
    <property type="entry name" value="NRAMP_fam"/>
</dbReference>
<comment type="caution">
    <text evidence="8">The sequence shown here is derived from an EMBL/GenBank/DDBJ whole genome shotgun (WGS) entry which is preliminary data.</text>
</comment>
<evidence type="ECO:0000256" key="5">
    <source>
        <dbReference type="ARBA" id="ARBA00022989"/>
    </source>
</evidence>
<name>A0A2N7WTH7_9BURK</name>
<dbReference type="GO" id="GO:0005384">
    <property type="term" value="F:manganese ion transmembrane transporter activity"/>
    <property type="evidence" value="ECO:0007669"/>
    <property type="project" value="TreeGrafter"/>
</dbReference>
<reference evidence="8 9" key="1">
    <citation type="submission" date="2018-01" db="EMBL/GenBank/DDBJ databases">
        <title>Whole genome analyses suggest that Burkholderia sensu lato contains two further novel genera in the rhizoxinica-symbiotica group Mycetohabitans gen. nov., and Trinickia gen. nov.: implications for the evolution of diazotrophy and nodulation in the Burkholderiaceae.</title>
        <authorList>
            <person name="Estrada-de los Santos P."/>
            <person name="Palmer M."/>
            <person name="Chavez-Ramirez B."/>
            <person name="Beukes C."/>
            <person name="Steenkamp E.T."/>
            <person name="Hirsch A.M."/>
            <person name="Manyaka P."/>
            <person name="Maluk M."/>
            <person name="Lafos M."/>
            <person name="Crook M."/>
            <person name="Gross E."/>
            <person name="Simon M.F."/>
            <person name="Bueno dos Reis Junior F."/>
            <person name="Poole P.S."/>
            <person name="Venter S.N."/>
            <person name="James E.K."/>
        </authorList>
    </citation>
    <scope>NUCLEOTIDE SEQUENCE [LARGE SCALE GENOMIC DNA]</scope>
    <source>
        <strain evidence="8 9">JPY 581</strain>
    </source>
</reference>
<evidence type="ECO:0000256" key="1">
    <source>
        <dbReference type="ARBA" id="ARBA00004141"/>
    </source>
</evidence>
<dbReference type="PANTHER" id="PTHR11706:SF33">
    <property type="entry name" value="NATURAL RESISTANCE-ASSOCIATED MACROPHAGE PROTEIN 2"/>
    <property type="match status" value="1"/>
</dbReference>
<keyword evidence="4" id="KW-0769">Symport</keyword>
<feature type="transmembrane region" description="Helical" evidence="7">
    <location>
        <begin position="161"/>
        <end position="182"/>
    </location>
</feature>
<feature type="transmembrane region" description="Helical" evidence="7">
    <location>
        <begin position="364"/>
        <end position="383"/>
    </location>
</feature>
<keyword evidence="5 7" id="KW-1133">Transmembrane helix</keyword>
<keyword evidence="2" id="KW-0813">Transport</keyword>